<protein>
    <recommendedName>
        <fullName evidence="6">Eukaryotic translation initiation factor 3 subunit A</fullName>
        <shortName evidence="6">eIF3a</shortName>
    </recommendedName>
    <alternativeName>
        <fullName evidence="6">Eukaryotic translation initiation factor 3 110 kDa subunit homolog</fullName>
        <shortName evidence="6">eIF3 p110</shortName>
    </alternativeName>
    <alternativeName>
        <fullName evidence="6">Translation initiation factor eIF3, p110 subunit homolog</fullName>
    </alternativeName>
</protein>
<comment type="subunit">
    <text evidence="6">Component of the eukaryotic translation initiation factor 3 (eIF-3) complex.</text>
</comment>
<name>G7DYU8_MIXOS</name>
<dbReference type="FunFam" id="4.10.860.10:FF:000001">
    <property type="entry name" value="Eukaryotic translation initiation factor 3 subunit A"/>
    <property type="match status" value="1"/>
</dbReference>
<dbReference type="InterPro" id="IPR027512">
    <property type="entry name" value="EIF3A"/>
</dbReference>
<dbReference type="GO" id="GO:0071541">
    <property type="term" value="C:eukaryotic translation initiation factor 3 complex, eIF3m"/>
    <property type="evidence" value="ECO:0007669"/>
    <property type="project" value="TreeGrafter"/>
</dbReference>
<dbReference type="AlphaFoldDB" id="G7DYU8"/>
<dbReference type="GO" id="GO:0043614">
    <property type="term" value="C:multi-eIF complex"/>
    <property type="evidence" value="ECO:0007669"/>
    <property type="project" value="TreeGrafter"/>
</dbReference>
<keyword evidence="4 6" id="KW-0694">RNA-binding</keyword>
<dbReference type="Gene3D" id="4.10.860.10">
    <property type="entry name" value="UVR domain"/>
    <property type="match status" value="1"/>
</dbReference>
<dbReference type="HAMAP" id="MF_03000">
    <property type="entry name" value="eIF3a"/>
    <property type="match status" value="1"/>
</dbReference>
<evidence type="ECO:0000256" key="6">
    <source>
        <dbReference type="HAMAP-Rule" id="MF_03000"/>
    </source>
</evidence>
<comment type="subcellular location">
    <subcellularLocation>
        <location evidence="1 6">Cytoplasm</location>
    </subcellularLocation>
</comment>
<evidence type="ECO:0000256" key="1">
    <source>
        <dbReference type="ARBA" id="ARBA00004496"/>
    </source>
</evidence>
<evidence type="ECO:0000313" key="9">
    <source>
        <dbReference type="EMBL" id="GAA95758.1"/>
    </source>
</evidence>
<dbReference type="HOGENOM" id="CLU_002096_2_1_1"/>
<evidence type="ECO:0000256" key="4">
    <source>
        <dbReference type="ARBA" id="ARBA00022884"/>
    </source>
</evidence>
<dbReference type="STRING" id="764103.G7DYU8"/>
<dbReference type="Gene3D" id="1.25.40.860">
    <property type="match status" value="2"/>
</dbReference>
<dbReference type="PROSITE" id="PS50250">
    <property type="entry name" value="PCI"/>
    <property type="match status" value="1"/>
</dbReference>
<dbReference type="GO" id="GO:0033290">
    <property type="term" value="C:eukaryotic 48S preinitiation complex"/>
    <property type="evidence" value="ECO:0007669"/>
    <property type="project" value="UniProtKB-UniRule"/>
</dbReference>
<evidence type="ECO:0000256" key="7">
    <source>
        <dbReference type="SAM" id="MobiDB-lite"/>
    </source>
</evidence>
<feature type="region of interest" description="Disordered" evidence="7">
    <location>
        <begin position="174"/>
        <end position="204"/>
    </location>
</feature>
<feature type="compositionally biased region" description="Polar residues" evidence="7">
    <location>
        <begin position="186"/>
        <end position="197"/>
    </location>
</feature>
<organism evidence="9 10">
    <name type="scientific">Mixia osmundae (strain CBS 9802 / IAM 14324 / JCM 22182 / KY 12970)</name>
    <dbReference type="NCBI Taxonomy" id="764103"/>
    <lineage>
        <taxon>Eukaryota</taxon>
        <taxon>Fungi</taxon>
        <taxon>Dikarya</taxon>
        <taxon>Basidiomycota</taxon>
        <taxon>Pucciniomycotina</taxon>
        <taxon>Mixiomycetes</taxon>
        <taxon>Mixiales</taxon>
        <taxon>Mixiaceae</taxon>
        <taxon>Mixia</taxon>
    </lineage>
</organism>
<reference evidence="9 10" key="1">
    <citation type="journal article" date="2011" name="J. Gen. Appl. Microbiol.">
        <title>Draft genome sequencing of the enigmatic basidiomycete Mixia osmundae.</title>
        <authorList>
            <person name="Nishida H."/>
            <person name="Nagatsuka Y."/>
            <person name="Sugiyama J."/>
        </authorList>
    </citation>
    <scope>NUCLEOTIDE SEQUENCE [LARGE SCALE GENOMIC DNA]</scope>
    <source>
        <strain evidence="10">CBS 9802 / IAM 14324 / JCM 22182 / KY 12970</strain>
    </source>
</reference>
<dbReference type="GO" id="GO:0003743">
    <property type="term" value="F:translation initiation factor activity"/>
    <property type="evidence" value="ECO:0007669"/>
    <property type="project" value="UniProtKB-UniRule"/>
</dbReference>
<dbReference type="Proteomes" id="UP000009131">
    <property type="component" value="Unassembled WGS sequence"/>
</dbReference>
<gene>
    <name evidence="9" type="primary">Mo02415</name>
    <name evidence="6" type="synonym">TIF32</name>
    <name evidence="9" type="ORF">E5Q_02415</name>
</gene>
<dbReference type="GO" id="GO:0003729">
    <property type="term" value="F:mRNA binding"/>
    <property type="evidence" value="ECO:0007669"/>
    <property type="project" value="TreeGrafter"/>
</dbReference>
<dbReference type="GO" id="GO:0016282">
    <property type="term" value="C:eukaryotic 43S preinitiation complex"/>
    <property type="evidence" value="ECO:0007669"/>
    <property type="project" value="UniProtKB-UniRule"/>
</dbReference>
<dbReference type="FunCoup" id="G7DYU8">
    <property type="interactions" value="630"/>
</dbReference>
<feature type="domain" description="PCI" evidence="8">
    <location>
        <begin position="391"/>
        <end position="607"/>
    </location>
</feature>
<evidence type="ECO:0000256" key="5">
    <source>
        <dbReference type="ARBA" id="ARBA00022917"/>
    </source>
</evidence>
<dbReference type="PANTHER" id="PTHR14005">
    <property type="entry name" value="EUKARYOTIC TRANSLATION INITIATION FACTOR 3, THETA SUBUNIT"/>
    <property type="match status" value="1"/>
</dbReference>
<dbReference type="InterPro" id="IPR000717">
    <property type="entry name" value="PCI_dom"/>
</dbReference>
<dbReference type="InParanoid" id="G7DYU8"/>
<keyword evidence="3 6" id="KW-0396">Initiation factor</keyword>
<accession>G7DYU8</accession>
<comment type="caution">
    <text evidence="9">The sequence shown here is derived from an EMBL/GenBank/DDBJ whole genome shotgun (WGS) entry which is preliminary data.</text>
</comment>
<dbReference type="PANTHER" id="PTHR14005:SF0">
    <property type="entry name" value="EUKARYOTIC TRANSLATION INITIATION FACTOR 3 SUBUNIT A"/>
    <property type="match status" value="1"/>
</dbReference>
<feature type="region of interest" description="Disordered" evidence="7">
    <location>
        <begin position="909"/>
        <end position="1104"/>
    </location>
</feature>
<dbReference type="eggNOG" id="KOG2072">
    <property type="taxonomic scope" value="Eukaryota"/>
</dbReference>
<feature type="compositionally biased region" description="Basic and acidic residues" evidence="7">
    <location>
        <begin position="912"/>
        <end position="1003"/>
    </location>
</feature>
<dbReference type="EMBL" id="BABT02000062">
    <property type="protein sequence ID" value="GAA95758.1"/>
    <property type="molecule type" value="Genomic_DNA"/>
</dbReference>
<feature type="compositionally biased region" description="Basic and acidic residues" evidence="7">
    <location>
        <begin position="696"/>
        <end position="712"/>
    </location>
</feature>
<feature type="compositionally biased region" description="Polar residues" evidence="7">
    <location>
        <begin position="1045"/>
        <end position="1056"/>
    </location>
</feature>
<comment type="similarity">
    <text evidence="6">Belongs to the eIF-3 subunit A family.</text>
</comment>
<dbReference type="OrthoDB" id="18884at2759"/>
<comment type="function">
    <text evidence="6">RNA-binding component of the eukaryotic translation initiation factor 3 (eIF-3) complex, which is involved in protein synthesis of a specialized repertoire of mRNAs and, together with other initiation factors, stimulates binding of mRNA and methionyl-tRNAi to the 40S ribosome. The eIF-3 complex specifically targets and initiates translation of a subset of mRNAs involved in cell proliferation.</text>
</comment>
<sequence>MSQLHAPNLTGEFKFFASSHQPDSGVSQAVAKDLPAFQSKDRSLSKRRRRSSLVARAALLSRIMPVYSRPETALRRAEELISVGQPSAALSTLTEMIGSKRFRQTPLASLEPIMVKFLDLCVQLKKGRTAKEGLHTYKNVAQNTSVGSVEVVMNRFIERSKAKLQEALDKVDELEGPAPENAAPASEQTGKSQTTATAHAEPGTVKAAISEDVEDLEASETPEGLLLSAVSEESSRDRTYRTLVTPWLRFLWEAYRTSLDILRNNARLEVGYQNIASEAYKFCLQHGRKTEFRRLCDNIKNHLATSQSPKAQAQNNSINLNEAETLTRFFETRFQQLGAAVELELWQEAFRTAEEIHKLIAMSKRAPKAHMMATFYDRMVKVFGVGENYLFHAAAYGKLYSIYQAPKSEDEATAAASAESLASLVLLSALAVPISGGLAAARRKDLGSEDGEAARGKVLQLVNLLGLSVAPARATLIRDALARGALKRASSEIQELYAILETDFQPLLITRKIGPLLAKLAANPDYTRYVDPLKEVVLARLFQQLAQVYDTIKLSRAVKLASFAKDEDAALVSLRLERFVTAACRRGELDVTLDHSSGLIKFDQDLFGSFAGNEAASLKSHSLDVLQPMPSILLRTNLSRLAQGLYATLDHVAPAESSLTHAVARREAALAALAQQVPLERQAYLDRQRVIARRKELHSENEARKKEEEQHQRAIRTQLQADEAQRREREDLQKRELEKLRKLQEQNRLEEVKKLAESMAGRPGLKVDLTNLESLDKDRLLQMSVQQIEKDKKEMAEKLRIVAKRMDHIERAYRQEEQPLLSQDYERQQTRDREAHEYARTMLIANLKSSHTQDLALNKRLRTVLSDYESFKTNAEKDSREQHEKKLADAKIKIDKEKAKRRATVLAARAAEQAERERKEREAREQEEREEAERLEKERLAAEKEAAAEAERKKVADEKAKLDAEIALRKAEREEQRAKDAALLKQRQQREEEAERRRLEKNKPSSGQPMRIASRTESPAGGEGAAWRSASATGGPPARSFTPPVRSQASTPSTSAGGRPRIVLAPRTVSSSDTPKPTVNGNAPAKPATGTDAPRQAYRPPGAR</sequence>
<feature type="compositionally biased region" description="Polar residues" evidence="7">
    <location>
        <begin position="1068"/>
        <end position="1081"/>
    </location>
</feature>
<dbReference type="InterPro" id="IPR054711">
    <property type="entry name" value="eIF3a_PCI_TPR-like"/>
</dbReference>
<dbReference type="GO" id="GO:0001732">
    <property type="term" value="P:formation of cytoplasmic translation initiation complex"/>
    <property type="evidence" value="ECO:0007669"/>
    <property type="project" value="UniProtKB-UniRule"/>
</dbReference>
<dbReference type="GO" id="GO:0002188">
    <property type="term" value="P:translation reinitiation"/>
    <property type="evidence" value="ECO:0007669"/>
    <property type="project" value="TreeGrafter"/>
</dbReference>
<evidence type="ECO:0000256" key="2">
    <source>
        <dbReference type="ARBA" id="ARBA00022490"/>
    </source>
</evidence>
<dbReference type="GO" id="GO:0071540">
    <property type="term" value="C:eukaryotic translation initiation factor 3 complex, eIF3e"/>
    <property type="evidence" value="ECO:0007669"/>
    <property type="project" value="TreeGrafter"/>
</dbReference>
<keyword evidence="10" id="KW-1185">Reference proteome</keyword>
<keyword evidence="2 6" id="KW-0963">Cytoplasm</keyword>
<proteinExistence type="inferred from homology"/>
<evidence type="ECO:0000256" key="3">
    <source>
        <dbReference type="ARBA" id="ARBA00022540"/>
    </source>
</evidence>
<keyword evidence="5 6" id="KW-0648">Protein biosynthesis</keyword>
<evidence type="ECO:0000313" key="10">
    <source>
        <dbReference type="Proteomes" id="UP000009131"/>
    </source>
</evidence>
<feature type="region of interest" description="Disordered" evidence="7">
    <location>
        <begin position="696"/>
        <end position="731"/>
    </location>
</feature>
<evidence type="ECO:0000259" key="8">
    <source>
        <dbReference type="PROSITE" id="PS50250"/>
    </source>
</evidence>
<reference evidence="9 10" key="2">
    <citation type="journal article" date="2012" name="Open Biol.">
        <title>Characteristics of nucleosomes and linker DNA regions on the genome of the basidiomycete Mixia osmundae revealed by mono- and dinucleosome mapping.</title>
        <authorList>
            <person name="Nishida H."/>
            <person name="Kondo S."/>
            <person name="Matsumoto T."/>
            <person name="Suzuki Y."/>
            <person name="Yoshikawa H."/>
            <person name="Taylor T.D."/>
            <person name="Sugiyama J."/>
        </authorList>
    </citation>
    <scope>NUCLEOTIDE SEQUENCE [LARGE SCALE GENOMIC DNA]</scope>
    <source>
        <strain evidence="10">CBS 9802 / IAM 14324 / JCM 22182 / KY 12970</strain>
    </source>
</reference>
<dbReference type="Pfam" id="PF22591">
    <property type="entry name" value="eIF3a_PCI_TPR-like"/>
    <property type="match status" value="2"/>
</dbReference>